<dbReference type="InterPro" id="IPR000772">
    <property type="entry name" value="Ricin_B_lectin"/>
</dbReference>
<dbReference type="Pfam" id="PF05593">
    <property type="entry name" value="RHS_repeat"/>
    <property type="match status" value="1"/>
</dbReference>
<dbReference type="CDD" id="cd00081">
    <property type="entry name" value="Hint"/>
    <property type="match status" value="1"/>
</dbReference>
<dbReference type="SUPFAM" id="SSF51294">
    <property type="entry name" value="Hedgehog/intein (Hint) domain"/>
    <property type="match status" value="1"/>
</dbReference>
<feature type="region of interest" description="Disordered" evidence="1">
    <location>
        <begin position="876"/>
        <end position="910"/>
    </location>
</feature>
<dbReference type="InterPro" id="IPR036844">
    <property type="entry name" value="Hint_dom_sf"/>
</dbReference>
<dbReference type="InterPro" id="IPR022385">
    <property type="entry name" value="Rhs_assc_core"/>
</dbReference>
<feature type="compositionally biased region" description="Low complexity" evidence="1">
    <location>
        <begin position="11"/>
        <end position="35"/>
    </location>
</feature>
<feature type="domain" description="Ricin B lectin" evidence="3">
    <location>
        <begin position="679"/>
        <end position="799"/>
    </location>
</feature>
<gene>
    <name evidence="4" type="ORF">DEJ50_05630</name>
</gene>
<evidence type="ECO:0000313" key="4">
    <source>
        <dbReference type="EMBL" id="QES47382.1"/>
    </source>
</evidence>
<evidence type="ECO:0000259" key="2">
    <source>
        <dbReference type="SMART" id="SM00306"/>
    </source>
</evidence>
<dbReference type="NCBIfam" id="TIGR01643">
    <property type="entry name" value="YD_repeat_2x"/>
    <property type="match status" value="1"/>
</dbReference>
<dbReference type="SUPFAM" id="SSF50370">
    <property type="entry name" value="Ricin B-like lectins"/>
    <property type="match status" value="1"/>
</dbReference>
<dbReference type="Pfam" id="PF00652">
    <property type="entry name" value="Ricin_B_lectin"/>
    <property type="match status" value="1"/>
</dbReference>
<dbReference type="PROSITE" id="PS50231">
    <property type="entry name" value="RICIN_B_LECTIN"/>
    <property type="match status" value="1"/>
</dbReference>
<evidence type="ECO:0000256" key="1">
    <source>
        <dbReference type="SAM" id="MobiDB-lite"/>
    </source>
</evidence>
<dbReference type="Pfam" id="PF14414">
    <property type="entry name" value="WHH"/>
    <property type="match status" value="1"/>
</dbReference>
<dbReference type="Pfam" id="PF07591">
    <property type="entry name" value="PT-HINT"/>
    <property type="match status" value="1"/>
</dbReference>
<dbReference type="NCBIfam" id="TIGR03696">
    <property type="entry name" value="Rhs_assc_core"/>
    <property type="match status" value="1"/>
</dbReference>
<dbReference type="InterPro" id="IPR031325">
    <property type="entry name" value="RHS_repeat"/>
</dbReference>
<dbReference type="Proteomes" id="UP000325211">
    <property type="component" value="Chromosome"/>
</dbReference>
<sequence>MPNRVKSATSTSFTPATGPAFTTTVTNAAGHTTTTKSDPGRGSALETTDANGRTVTTEYDHLGRSVKVWTPSQKPATDDPAYRFGYQIEAEKPPAVTSSVLRDNGTYEDSIAIYDGLLRPLQTQKEGVGGGRIVSDFFYNQDGSTRRTNNGYHAEGEPRAEIFVYRSDFSVPNSTQTAYDGLGRPVRVTTFHRDTAKYSSTNQYGGDWTVARTGMSASGLAPVPGSRAVKTWTDALGRTSKIQHYTATDLTTANDTGYAYDLRGKLIKVTDAAGNDWTYTYDARGRKKTSTDPDMGRSEFAYNELDQLTWTRDETGRAQHHTYDVLGRKVALRDDAWNGKLVAAWTFDTLPGAKGHPVASTRYDDNGKAFTSEVTGYDTEYRPTGSKITIPDTPATKGLAGSYAYSTGYTRTGKVQSTTLPATPGGLAAERLVTRYDGEGSPLTLSGLSWYTADTVYSPFGEVLRTASGNAPERVWTTNFHDPSTGRLTTSYTDRETAPHRISELNYAYDHVGNITSVTDRRPGDTPDRTDRQCYAYDPMGQLRKAWTGRTDCSAPSTSTVTAGRDGDGFWHEYEFDKIGNRTKLTDKDLTSEALDDTYDYEYGVTVTNNGTQATTRTQPHALTTVKTTTRKPGSTVESVSTYGYDSVGNTTRRTIGGDTQNLTWDRRNKLTSADSPGIGAFPVIGLSGKCLDVQSGATADGTPVQLHTCNDTKAQQWRLTGETLQVLGKCATSTGGAVTLSACNGGSSQKFVHRTGDKTLHHPATGTCVEVPGANPTDGTDLTLAPCTAGAAQQWNLTDTTTYLYDASGNRLIEDTGATRTLYLGESEITVDASGKAIDARRYYASPGAPTTVRHTFGKTIAHSLSLLLTDHHNTATTSIDQGPGQPVSHRKSDPYGNPRGTQPTGWPSDHTFLGVGIDDTTTGLTHIGAREYDPTTGRFISVDPLIDIADPLQMNGYTYANGNPITNWDPTGLINAAMGGDGKNKPARGYVEKFDQHIVNSVEKMTGDDYDKDGRVYVFPTVTVSTKWPKKHRVAFAKNFYNEIDRLCTGGYSESCFSDKSHITNLQTVNHAVASACYDTVGPNCPADLKYNVAKMISLGGGVAFSEGGGEGGQFTGPRAPWIGARKGDCGRNSFVAGTEVLLADGTHKPIEELRVGDEVIATDPESGETTAEAVTAEIYTQDDKTYVDVSVETADGVKVVTTTGHHPFWSESEHAWLDAADLKAGMTLRTDEGATAPIAAVRTYQATLDTYNLTVADLHTYYVLAGVTPVLVHNCGGGVDANGSPCSCSGPPPYGSGSAYTVGYQMELPSTSYPKKPRSLHFQDANRSLYAAMQQDATFAASMESMIPGITKFLTPGPRGGMTSATPASLGWTWHHATDAGVMQLVPRSQHRYGGQLQGALHPGGVGGFKIWG</sequence>
<dbReference type="SMART" id="SM00306">
    <property type="entry name" value="HintN"/>
    <property type="match status" value="1"/>
</dbReference>
<dbReference type="EMBL" id="CP029190">
    <property type="protein sequence ID" value="QES47382.1"/>
    <property type="molecule type" value="Genomic_DNA"/>
</dbReference>
<dbReference type="Gene3D" id="2.180.10.10">
    <property type="entry name" value="RHS repeat-associated core"/>
    <property type="match status" value="3"/>
</dbReference>
<dbReference type="InterPro" id="IPR050708">
    <property type="entry name" value="T6SS_VgrG/RHS"/>
</dbReference>
<dbReference type="SMART" id="SM00458">
    <property type="entry name" value="RICIN"/>
    <property type="match status" value="1"/>
</dbReference>
<dbReference type="InterPro" id="IPR006530">
    <property type="entry name" value="YD"/>
</dbReference>
<organism evidence="4 5">
    <name type="scientific">Streptomyces venezuelae</name>
    <dbReference type="NCBI Taxonomy" id="54571"/>
    <lineage>
        <taxon>Bacteria</taxon>
        <taxon>Bacillati</taxon>
        <taxon>Actinomycetota</taxon>
        <taxon>Actinomycetes</taxon>
        <taxon>Kitasatosporales</taxon>
        <taxon>Streptomycetaceae</taxon>
        <taxon>Streptomyces</taxon>
    </lineage>
</organism>
<feature type="region of interest" description="Disordered" evidence="1">
    <location>
        <begin position="1"/>
        <end position="51"/>
    </location>
</feature>
<dbReference type="RefSeq" id="WP_150206486.1">
    <property type="nucleotide sequence ID" value="NZ_CP029190.1"/>
</dbReference>
<feature type="domain" description="Hint" evidence="2">
    <location>
        <begin position="1134"/>
        <end position="1235"/>
    </location>
</feature>
<dbReference type="InterPro" id="IPR035992">
    <property type="entry name" value="Ricin_B-like_lectins"/>
</dbReference>
<proteinExistence type="predicted"/>
<dbReference type="OrthoDB" id="291011at2"/>
<evidence type="ECO:0008006" key="6">
    <source>
        <dbReference type="Google" id="ProtNLM"/>
    </source>
</evidence>
<dbReference type="CDD" id="cd00161">
    <property type="entry name" value="beta-trefoil_Ricin-like"/>
    <property type="match status" value="1"/>
</dbReference>
<dbReference type="PANTHER" id="PTHR32305:SF17">
    <property type="entry name" value="TRNA NUCLEASE WAPA"/>
    <property type="match status" value="1"/>
</dbReference>
<dbReference type="PROSITE" id="PS50818">
    <property type="entry name" value="INTEIN_C_TER"/>
    <property type="match status" value="1"/>
</dbReference>
<dbReference type="Gene3D" id="2.80.10.50">
    <property type="match status" value="1"/>
</dbReference>
<accession>A0A5P2CWV6</accession>
<dbReference type="InterPro" id="IPR030934">
    <property type="entry name" value="Intein_C"/>
</dbReference>
<protein>
    <recommendedName>
        <fullName evidence="6">Sugar-binding protein</fullName>
    </recommendedName>
</protein>
<dbReference type="InterPro" id="IPR032869">
    <property type="entry name" value="WHH_dom_containing"/>
</dbReference>
<reference evidence="4 5" key="1">
    <citation type="submission" date="2018-05" db="EMBL/GenBank/DDBJ databases">
        <title>Streptomyces venezuelae.</title>
        <authorList>
            <person name="Kim W."/>
            <person name="Lee N."/>
            <person name="Cho B.-K."/>
        </authorList>
    </citation>
    <scope>NUCLEOTIDE SEQUENCE [LARGE SCALE GENOMIC DNA]</scope>
    <source>
        <strain evidence="4 5">ATCC 21782</strain>
    </source>
</reference>
<dbReference type="InterPro" id="IPR003587">
    <property type="entry name" value="Hint_dom_N"/>
</dbReference>
<evidence type="ECO:0000313" key="5">
    <source>
        <dbReference type="Proteomes" id="UP000325211"/>
    </source>
</evidence>
<dbReference type="PANTHER" id="PTHR32305">
    <property type="match status" value="1"/>
</dbReference>
<evidence type="ECO:0000259" key="3">
    <source>
        <dbReference type="SMART" id="SM00458"/>
    </source>
</evidence>
<dbReference type="Gene3D" id="2.170.16.10">
    <property type="entry name" value="Hedgehog/Intein (Hint) domain"/>
    <property type="match status" value="1"/>
</dbReference>
<name>A0A5P2CWV6_STRVZ</name>
<dbReference type="NCBIfam" id="TIGR01443">
    <property type="entry name" value="intein_Cterm"/>
    <property type="match status" value="1"/>
</dbReference>
<feature type="compositionally biased region" description="Polar residues" evidence="1">
    <location>
        <begin position="1"/>
        <end position="10"/>
    </location>
</feature>